<keyword evidence="1" id="KW-0812">Transmembrane</keyword>
<evidence type="ECO:0000313" key="3">
    <source>
        <dbReference type="Proteomes" id="UP000027100"/>
    </source>
</evidence>
<dbReference type="OrthoDB" id="8481987at2"/>
<feature type="transmembrane region" description="Helical" evidence="1">
    <location>
        <begin position="170"/>
        <end position="188"/>
    </location>
</feature>
<accession>A0A062VEM0</accession>
<dbReference type="eggNOG" id="ENOG502Z9AR">
    <property type="taxonomic scope" value="Bacteria"/>
</dbReference>
<reference evidence="2 3" key="1">
    <citation type="journal article" date="2014" name="Antonie Van Leeuwenhoek">
        <title>Hyphomonas beringensis sp. nov. and Hyphomonas chukchiensis sp. nov., isolated from surface seawater of the Bering Sea and Chukchi Sea.</title>
        <authorList>
            <person name="Li C."/>
            <person name="Lai Q."/>
            <person name="Li G."/>
            <person name="Dong C."/>
            <person name="Wang J."/>
            <person name="Liao Y."/>
            <person name="Shao Z."/>
        </authorList>
    </citation>
    <scope>NUCLEOTIDE SEQUENCE [LARGE SCALE GENOMIC DNA]</scope>
    <source>
        <strain evidence="2 3">PS728</strain>
    </source>
</reference>
<name>A0A062VEM0_9PROT</name>
<dbReference type="AlphaFoldDB" id="A0A062VEM0"/>
<protein>
    <recommendedName>
        <fullName evidence="4">Glycosyltransferase RgtA/B/C/D-like domain-containing protein</fullName>
    </recommendedName>
</protein>
<feature type="transmembrane region" description="Helical" evidence="1">
    <location>
        <begin position="53"/>
        <end position="71"/>
    </location>
</feature>
<feature type="transmembrane region" description="Helical" evidence="1">
    <location>
        <begin position="83"/>
        <end position="102"/>
    </location>
</feature>
<feature type="transmembrane region" description="Helical" evidence="1">
    <location>
        <begin position="24"/>
        <end position="47"/>
    </location>
</feature>
<feature type="transmembrane region" description="Helical" evidence="1">
    <location>
        <begin position="287"/>
        <end position="307"/>
    </location>
</feature>
<feature type="transmembrane region" description="Helical" evidence="1">
    <location>
        <begin position="194"/>
        <end position="215"/>
    </location>
</feature>
<feature type="transmembrane region" description="Helical" evidence="1">
    <location>
        <begin position="428"/>
        <end position="446"/>
    </location>
</feature>
<dbReference type="PATRIC" id="fig|1280954.3.peg.2519"/>
<dbReference type="RefSeq" id="WP_035599281.1">
    <property type="nucleotide sequence ID" value="NZ_ARYM01000014.1"/>
</dbReference>
<feature type="transmembrane region" description="Helical" evidence="1">
    <location>
        <begin position="222"/>
        <end position="240"/>
    </location>
</feature>
<feature type="transmembrane region" description="Helical" evidence="1">
    <location>
        <begin position="260"/>
        <end position="280"/>
    </location>
</feature>
<feature type="transmembrane region" description="Helical" evidence="1">
    <location>
        <begin position="398"/>
        <end position="416"/>
    </location>
</feature>
<evidence type="ECO:0008006" key="4">
    <source>
        <dbReference type="Google" id="ProtNLM"/>
    </source>
</evidence>
<gene>
    <name evidence="2" type="ORF">HPO_12443</name>
</gene>
<evidence type="ECO:0000313" key="2">
    <source>
        <dbReference type="EMBL" id="KCZ97873.1"/>
    </source>
</evidence>
<keyword evidence="1" id="KW-1133">Transmembrane helix</keyword>
<comment type="caution">
    <text evidence="2">The sequence shown here is derived from an EMBL/GenBank/DDBJ whole genome shotgun (WGS) entry which is preliminary data.</text>
</comment>
<dbReference type="EMBL" id="ARYM01000014">
    <property type="protein sequence ID" value="KCZ97873.1"/>
    <property type="molecule type" value="Genomic_DNA"/>
</dbReference>
<proteinExistence type="predicted"/>
<keyword evidence="3" id="KW-1185">Reference proteome</keyword>
<organism evidence="2 3">
    <name type="scientific">Hyphomonas polymorpha PS728</name>
    <dbReference type="NCBI Taxonomy" id="1280954"/>
    <lineage>
        <taxon>Bacteria</taxon>
        <taxon>Pseudomonadati</taxon>
        <taxon>Pseudomonadota</taxon>
        <taxon>Alphaproteobacteria</taxon>
        <taxon>Hyphomonadales</taxon>
        <taxon>Hyphomonadaceae</taxon>
        <taxon>Hyphomonas</taxon>
    </lineage>
</organism>
<dbReference type="Proteomes" id="UP000027100">
    <property type="component" value="Unassembled WGS sequence"/>
</dbReference>
<sequence length="576" mass="61884">MIAHLLLSPYDHASDDRKGTQSAILWEIGTPLLFFPVLAFILTTLWLTAGSALSAPVAWVILGASLAGGLYLPRFFLSGRWRFAPLVSVGLIVVALIVTGLVHDTSMDGQHYHFQAIYALAQGWNPLHGNAEPAVISDPITLWAIHYPRGGWDFAALLMTAGFPLAMGKVLNLLVLLAGAAVLGGALFRAGFSWLVAALLTAVVSLNPIVLSQLFTAMNDGLLGVCILIFTVSIMMWARYDDKLALATALITLLLALNLKFSAIPMFVILCGFACAGIFFQRGLRRAAALAAGLFASAFVAVVLLGWSPYMQNFLDQGHIFHPIMGPNAVDIMTGEGPALDNTPEVLEGMSAAERFFYSLFSETHSGYATTPQLKFPLSISPQELRAAGGVDVRLSGFGPFFSGIFLLSIAAALALVVRPRWRSETTLWLLVISAMMILSVIVMPQNWWARYVPQFWFVPVAITAAALAANSRAAQILGGLILALMLFNSLIVGAAGARLAAQRDAEVNAQINAMAAAGGRYCVYPDMAHSRIYLMREAGLDIRYQPAEAISCAEPQEIAGYGPDRYGGAICTCQD</sequence>
<feature type="transmembrane region" description="Helical" evidence="1">
    <location>
        <begin position="477"/>
        <end position="498"/>
    </location>
</feature>
<keyword evidence="1" id="KW-0472">Membrane</keyword>
<evidence type="ECO:0000256" key="1">
    <source>
        <dbReference type="SAM" id="Phobius"/>
    </source>
</evidence>